<gene>
    <name evidence="2" type="ORF">PF008_g33001</name>
</gene>
<protein>
    <submittedName>
        <fullName evidence="2">Uncharacterized protein</fullName>
    </submittedName>
</protein>
<feature type="signal peptide" evidence="1">
    <location>
        <begin position="1"/>
        <end position="15"/>
    </location>
</feature>
<accession>A0A6G0PYC7</accession>
<dbReference type="Proteomes" id="UP000486351">
    <property type="component" value="Unassembled WGS sequence"/>
</dbReference>
<evidence type="ECO:0000256" key="1">
    <source>
        <dbReference type="SAM" id="SignalP"/>
    </source>
</evidence>
<keyword evidence="1" id="KW-0732">Signal</keyword>
<dbReference type="EMBL" id="QXFY01010751">
    <property type="protein sequence ID" value="KAE9260857.1"/>
    <property type="molecule type" value="Genomic_DNA"/>
</dbReference>
<evidence type="ECO:0000313" key="3">
    <source>
        <dbReference type="Proteomes" id="UP000486351"/>
    </source>
</evidence>
<reference evidence="2 3" key="1">
    <citation type="submission" date="2018-09" db="EMBL/GenBank/DDBJ databases">
        <title>Genomic investigation of the strawberry pathogen Phytophthora fragariae indicates pathogenicity is determined by transcriptional variation in three key races.</title>
        <authorList>
            <person name="Adams T.M."/>
            <person name="Armitage A.D."/>
            <person name="Sobczyk M.K."/>
            <person name="Bates H.J."/>
            <person name="Dunwell J.M."/>
            <person name="Nellist C.F."/>
            <person name="Harrison R.J."/>
        </authorList>
    </citation>
    <scope>NUCLEOTIDE SEQUENCE [LARGE SCALE GENOMIC DNA]</scope>
    <source>
        <strain evidence="2 3">NOV-77</strain>
    </source>
</reference>
<evidence type="ECO:0000313" key="2">
    <source>
        <dbReference type="EMBL" id="KAE9260857.1"/>
    </source>
</evidence>
<dbReference type="AlphaFoldDB" id="A0A6G0PYC7"/>
<feature type="non-terminal residue" evidence="2">
    <location>
        <position position="210"/>
    </location>
</feature>
<comment type="caution">
    <text evidence="2">The sequence shown here is derived from an EMBL/GenBank/DDBJ whole genome shotgun (WGS) entry which is preliminary data.</text>
</comment>
<organism evidence="2 3">
    <name type="scientific">Phytophthora fragariae</name>
    <dbReference type="NCBI Taxonomy" id="53985"/>
    <lineage>
        <taxon>Eukaryota</taxon>
        <taxon>Sar</taxon>
        <taxon>Stramenopiles</taxon>
        <taxon>Oomycota</taxon>
        <taxon>Peronosporomycetes</taxon>
        <taxon>Peronosporales</taxon>
        <taxon>Peronosporaceae</taxon>
        <taxon>Phytophthora</taxon>
    </lineage>
</organism>
<feature type="chain" id="PRO_5026173815" evidence="1">
    <location>
        <begin position="16"/>
        <end position="210"/>
    </location>
</feature>
<proteinExistence type="predicted"/>
<name>A0A6G0PYC7_9STRA</name>
<sequence>MRSHVSWSWSWSGWAAVTLTVKEIMKISEAYSIRKLSAASPPRCLRWLSQPLLLRGKPQIVVAVEQQQRDLLLSGCLLLPSSRRNVTLVPSPHVEVVGQSARCVYGWPQSVPTTELSERGRHRRIVELNSLTRPTSVAWSHWGGDHSRPQLPSTAAANVLERLRALGYSCSASSLALHHPDDDSFGSQVVIATASLTDTSSYHLPNFRFR</sequence>